<dbReference type="PANTHER" id="PTHR32294:SF0">
    <property type="entry name" value="DNA POLYMERASE III SUBUNIT ALPHA"/>
    <property type="match status" value="1"/>
</dbReference>
<evidence type="ECO:0000256" key="9">
    <source>
        <dbReference type="ARBA" id="ARBA00025611"/>
    </source>
</evidence>
<dbReference type="NCBIfam" id="TIGR00594">
    <property type="entry name" value="polc"/>
    <property type="match status" value="1"/>
</dbReference>
<evidence type="ECO:0000256" key="5">
    <source>
        <dbReference type="ARBA" id="ARBA00022679"/>
    </source>
</evidence>
<dbReference type="Gene3D" id="3.20.20.140">
    <property type="entry name" value="Metal-dependent hydrolases"/>
    <property type="match status" value="1"/>
</dbReference>
<evidence type="ECO:0000256" key="2">
    <source>
        <dbReference type="ARBA" id="ARBA00009496"/>
    </source>
</evidence>
<dbReference type="Gene3D" id="2.40.50.140">
    <property type="entry name" value="Nucleic acid-binding proteins"/>
    <property type="match status" value="1"/>
</dbReference>
<sequence length="1034" mass="119384">MFVQLDTKTVYSFMDSLIDLDGYIQSAKNMGYSYLGIMDKDNLYAAYHFIKKCQKNDIHPIVGLELTVFTDNQEVTINVIAKNNTGYRQLLKLSTALMKGEKDLLNKNDYFSELVIIIPYFDGIELLSFPYDYYIGVTLKTPVKPFEKSPLPLHTVRYFESQDKEVLQVLHAIKDNVSLKETKPIEGNQMFYDASTMTRLFEERFPQALVNLENLVASISYQFNSSLKLPRFNRDKDASIELREKTYQSLNTKNLNEDAYIKRLETELSIIHEMGFDDYFLIVWDLIRFGQSKSYYMGMGRGSAAGSLVAYLLDITGIDPVKNNLLFERFLNKERYSMPDIDIDLPDIYRSEFLHYVRDRYGSEHAAQIVTFSTFGAKQAIRDVFKRFGATEYELGALTKRIAFQDTLTSTYEKNAHFRQIITSKLEFQKAFAIAKKIEGQPRQTSIHAAGVVLSDDNLTNHIPLKPGEDMMITQYDAQAVEANGLLKMDFLGLRNLTLVQKMQEKLFKEQGIAIDIKTINLEDEKTLALFAQGKTAGIFQFEAAGAINLLKQVKPSRFEEIVATTSLNRPGASDYIENFIKRKFKKEAIDLIDPVIAPILEPTYGIMLYQEQVMTIAQVYAGFSLGKADLLRRAMSKKNQEQMNVMRSQFLDGAKQFGRQEETASLLFDMMAKFAGYGFNRSHAYAYSALAFQLAYFKAHYPNIFYDIMLNYSGSHYISDAIDNGFKVEKLSINNVSYYDKVVNNNIFIGIKHIKELPKELVFWIVNNQPYQNTEDFLTRLPEKYQDKKFIESLVLVGLFDNFEPNRKKVQKNLEPLLIFVSELGSLFSENSYQWLDELDYTNAEKYQLEKDIIGFGISPHPLVEEMEKRKGQFTPFSKLVEGRSMTVLAEIEKIKVIRTKTTGEEMAFLTVSDTNKKLDITLFPETYKKYQNILTQNQFYLFRGKIQYRNQQLQMLLDTLIIPTDEKCWLLVSNHDNDFQITKILKQFPGSLPVVIHYKESKETLQSQKYFVANDEKLIDLLNPYVLKTVFR</sequence>
<dbReference type="EC" id="2.7.7.7" evidence="3"/>
<dbReference type="Proteomes" id="UP000644875">
    <property type="component" value="Unassembled WGS sequence"/>
</dbReference>
<dbReference type="Pfam" id="PF07733">
    <property type="entry name" value="DNA_pol3_alpha"/>
    <property type="match status" value="1"/>
</dbReference>
<dbReference type="SMART" id="SM00481">
    <property type="entry name" value="POLIIIAc"/>
    <property type="match status" value="1"/>
</dbReference>
<dbReference type="EMBL" id="JAENBP010000002">
    <property type="protein sequence ID" value="MBJ8349535.1"/>
    <property type="molecule type" value="Genomic_DNA"/>
</dbReference>
<dbReference type="RefSeq" id="WP_199567458.1">
    <property type="nucleotide sequence ID" value="NZ_JAENBP010000002.1"/>
</dbReference>
<dbReference type="InterPro" id="IPR041931">
    <property type="entry name" value="DNA_pol3_alpha_thumb_dom"/>
</dbReference>
<comment type="function">
    <text evidence="9">DNA polymerase III is a complex, multichain enzyme responsible for most of the replicative synthesis in bacteria. This DNA polymerase also exhibits 3' to 5' exonuclease activity. The alpha chain is the DNA polymerase.</text>
</comment>
<dbReference type="InterPro" id="IPR012340">
    <property type="entry name" value="NA-bd_OB-fold"/>
</dbReference>
<proteinExistence type="inferred from homology"/>
<evidence type="ECO:0000256" key="10">
    <source>
        <dbReference type="ARBA" id="ARBA00026073"/>
    </source>
</evidence>
<dbReference type="GO" id="GO:0005737">
    <property type="term" value="C:cytoplasm"/>
    <property type="evidence" value="ECO:0007669"/>
    <property type="project" value="UniProtKB-SubCell"/>
</dbReference>
<keyword evidence="6 13" id="KW-0548">Nucleotidyltransferase</keyword>
<evidence type="ECO:0000256" key="1">
    <source>
        <dbReference type="ARBA" id="ARBA00004496"/>
    </source>
</evidence>
<dbReference type="GO" id="GO:0003676">
    <property type="term" value="F:nucleic acid binding"/>
    <property type="evidence" value="ECO:0007669"/>
    <property type="project" value="InterPro"/>
</dbReference>
<dbReference type="CDD" id="cd07431">
    <property type="entry name" value="PHP_PolIIIA"/>
    <property type="match status" value="1"/>
</dbReference>
<dbReference type="Pfam" id="PF02811">
    <property type="entry name" value="PHP"/>
    <property type="match status" value="1"/>
</dbReference>
<accession>A0A934P9Z8</accession>
<dbReference type="InterPro" id="IPR029460">
    <property type="entry name" value="DNAPol_HHH"/>
</dbReference>
<comment type="catalytic activity">
    <reaction evidence="11">
        <text>DNA(n) + a 2'-deoxyribonucleoside 5'-triphosphate = DNA(n+1) + diphosphate</text>
        <dbReference type="Rhea" id="RHEA:22508"/>
        <dbReference type="Rhea" id="RHEA-COMP:17339"/>
        <dbReference type="Rhea" id="RHEA-COMP:17340"/>
        <dbReference type="ChEBI" id="CHEBI:33019"/>
        <dbReference type="ChEBI" id="CHEBI:61560"/>
        <dbReference type="ChEBI" id="CHEBI:173112"/>
        <dbReference type="EC" id="2.7.7.7"/>
    </reaction>
</comment>
<dbReference type="GO" id="GO:0003887">
    <property type="term" value="F:DNA-directed DNA polymerase activity"/>
    <property type="evidence" value="ECO:0007669"/>
    <property type="project" value="UniProtKB-KW"/>
</dbReference>
<dbReference type="InterPro" id="IPR003141">
    <property type="entry name" value="Pol/His_phosphatase_N"/>
</dbReference>
<dbReference type="InterPro" id="IPR004013">
    <property type="entry name" value="PHP_dom"/>
</dbReference>
<gene>
    <name evidence="13" type="ORF">JHK64_02660</name>
</gene>
<evidence type="ECO:0000256" key="8">
    <source>
        <dbReference type="ARBA" id="ARBA00022932"/>
    </source>
</evidence>
<keyword evidence="5 13" id="KW-0808">Transferase</keyword>
<reference evidence="13 14" key="1">
    <citation type="journal article" date="2021" name="Int. J. Syst. Evol. Microbiol.">
        <title>Streptococcus vicugnae sp. nov., isolated from faeces of alpacas (Vicugna pacos) and cattle (Bos taurus), Streptococcus zalophi sp. nov., and Streptococcus pacificus sp. nov., isolated from respiratory tract of California sea lions (Zalophus californianus).</title>
        <authorList>
            <person name="Volokhov D.V."/>
            <person name="Zagorodnyaya T.A."/>
            <person name="Shen Z."/>
            <person name="Blom J."/>
            <person name="Furtak V.A."/>
            <person name="Eisenberg T."/>
            <person name="Fan P."/>
            <person name="Jeong K.C."/>
            <person name="Gao Y."/>
            <person name="Zhang S."/>
            <person name="Amselle M."/>
        </authorList>
    </citation>
    <scope>NUCLEOTIDE SEQUENCE [LARGE SCALE GENOMIC DNA]</scope>
    <source>
        <strain evidence="14">CSL7508-lung</strain>
    </source>
</reference>
<keyword evidence="14" id="KW-1185">Reference proteome</keyword>
<name>A0A934P9Z8_9STRE</name>
<dbReference type="AlphaFoldDB" id="A0A934P9Z8"/>
<evidence type="ECO:0000256" key="7">
    <source>
        <dbReference type="ARBA" id="ARBA00022705"/>
    </source>
</evidence>
<evidence type="ECO:0000256" key="11">
    <source>
        <dbReference type="ARBA" id="ARBA00049244"/>
    </source>
</evidence>
<evidence type="ECO:0000259" key="12">
    <source>
        <dbReference type="SMART" id="SM00481"/>
    </source>
</evidence>
<dbReference type="Pfam" id="PF17657">
    <property type="entry name" value="DNA_pol3_finger"/>
    <property type="match status" value="1"/>
</dbReference>
<dbReference type="InterPro" id="IPR004805">
    <property type="entry name" value="DnaE2/DnaE/PolC"/>
</dbReference>
<dbReference type="InterPro" id="IPR011708">
    <property type="entry name" value="DNA_pol3_alpha_NTPase_dom"/>
</dbReference>
<dbReference type="GO" id="GO:0006260">
    <property type="term" value="P:DNA replication"/>
    <property type="evidence" value="ECO:0007669"/>
    <property type="project" value="UniProtKB-KW"/>
</dbReference>
<dbReference type="Pfam" id="PF01336">
    <property type="entry name" value="tRNA_anti-codon"/>
    <property type="match status" value="1"/>
</dbReference>
<comment type="subcellular location">
    <subcellularLocation>
        <location evidence="1">Cytoplasm</location>
    </subcellularLocation>
</comment>
<dbReference type="Gene3D" id="1.10.10.1600">
    <property type="entry name" value="Bacterial DNA polymerase III alpha subunit, thumb domain"/>
    <property type="match status" value="1"/>
</dbReference>
<dbReference type="PANTHER" id="PTHR32294">
    <property type="entry name" value="DNA POLYMERASE III SUBUNIT ALPHA"/>
    <property type="match status" value="1"/>
</dbReference>
<dbReference type="InterPro" id="IPR004365">
    <property type="entry name" value="NA-bd_OB_tRNA"/>
</dbReference>
<dbReference type="NCBIfam" id="NF005582">
    <property type="entry name" value="PRK07279.1"/>
    <property type="match status" value="1"/>
</dbReference>
<comment type="caution">
    <text evidence="13">The sequence shown here is derived from an EMBL/GenBank/DDBJ whole genome shotgun (WGS) entry which is preliminary data.</text>
</comment>
<comment type="subunit">
    <text evidence="10">DNA polymerase III contains a core (composed of alpha, epsilon and theta chains) that associates with a tau subunit. This core dimerizes to form the POLIII' complex. PolIII' associates with the gamma complex (composed of gamma, delta, delta', psi and chi chains) and with the beta chain to form the complete DNA polymerase III complex.</text>
</comment>
<evidence type="ECO:0000256" key="3">
    <source>
        <dbReference type="ARBA" id="ARBA00012417"/>
    </source>
</evidence>
<evidence type="ECO:0000313" key="14">
    <source>
        <dbReference type="Proteomes" id="UP000644875"/>
    </source>
</evidence>
<evidence type="ECO:0000256" key="4">
    <source>
        <dbReference type="ARBA" id="ARBA00019114"/>
    </source>
</evidence>
<dbReference type="InterPro" id="IPR040982">
    <property type="entry name" value="DNA_pol3_finger"/>
</dbReference>
<organism evidence="13 14">
    <name type="scientific">Streptococcus zalophi</name>
    <dbReference type="NCBI Taxonomy" id="640031"/>
    <lineage>
        <taxon>Bacteria</taxon>
        <taxon>Bacillati</taxon>
        <taxon>Bacillota</taxon>
        <taxon>Bacilli</taxon>
        <taxon>Lactobacillales</taxon>
        <taxon>Streptococcaceae</taxon>
        <taxon>Streptococcus</taxon>
    </lineage>
</organism>
<dbReference type="InterPro" id="IPR016195">
    <property type="entry name" value="Pol/histidinol_Pase-like"/>
</dbReference>
<protein>
    <recommendedName>
        <fullName evidence="4">DNA polymerase III subunit alpha</fullName>
        <ecNumber evidence="3">2.7.7.7</ecNumber>
    </recommendedName>
</protein>
<keyword evidence="8" id="KW-0239">DNA-directed DNA polymerase</keyword>
<dbReference type="Pfam" id="PF14579">
    <property type="entry name" value="HHH_6"/>
    <property type="match status" value="1"/>
</dbReference>
<feature type="domain" description="Polymerase/histidinol phosphatase N-terminal" evidence="12">
    <location>
        <begin position="3"/>
        <end position="70"/>
    </location>
</feature>
<dbReference type="CDD" id="cd04485">
    <property type="entry name" value="DnaE_OBF"/>
    <property type="match status" value="1"/>
</dbReference>
<evidence type="ECO:0000256" key="6">
    <source>
        <dbReference type="ARBA" id="ARBA00022695"/>
    </source>
</evidence>
<dbReference type="SUPFAM" id="SSF89550">
    <property type="entry name" value="PHP domain-like"/>
    <property type="match status" value="1"/>
</dbReference>
<dbReference type="GO" id="GO:0008408">
    <property type="term" value="F:3'-5' exonuclease activity"/>
    <property type="evidence" value="ECO:0007669"/>
    <property type="project" value="InterPro"/>
</dbReference>
<keyword evidence="7" id="KW-0235">DNA replication</keyword>
<comment type="similarity">
    <text evidence="2">Belongs to the DNA polymerase type-C family. DnaE subfamily.</text>
</comment>
<evidence type="ECO:0000313" key="13">
    <source>
        <dbReference type="EMBL" id="MBJ8349535.1"/>
    </source>
</evidence>